<feature type="domain" description="AB hydrolase-1" evidence="2">
    <location>
        <begin position="31"/>
        <end position="306"/>
    </location>
</feature>
<evidence type="ECO:0000259" key="2">
    <source>
        <dbReference type="Pfam" id="PF00561"/>
    </source>
</evidence>
<evidence type="ECO:0000313" key="4">
    <source>
        <dbReference type="Proteomes" id="UP001477278"/>
    </source>
</evidence>
<gene>
    <name evidence="3" type="ORF">ABHN84_07740</name>
</gene>
<dbReference type="RefSeq" id="WP_347689936.1">
    <property type="nucleotide sequence ID" value="NZ_JBDPZN010000002.1"/>
</dbReference>
<dbReference type="Pfam" id="PF00561">
    <property type="entry name" value="Abhydrolase_1"/>
    <property type="match status" value="1"/>
</dbReference>
<sequence length="332" mass="37843">MKLMHQYIAVDKVNIHYVETGHMSETKPLSTMVFLHGFPEYWGSWQKQLDYFSTHYHVIAPDLPGYNLSDKPSELDFYTVPNLIAFIAQFIAAISPTEPVILVAHDWGGAIAWPLAAFYPHLISKLIILNAAHPSTFTREMINNPIQRQKSAYIHQLISPSAETLLIEDDYRYLTEKIMVSSQEAIFTEQVLAHYKKVWGQFGAINGMLQYYRAMPQLAPNVAPSDTDDGIEKALADETSINTGQIKKTTDIRIPNIRINQPTLVLWGEQDLAFVNETLNDIERYVADCTIKRFANTSHWLQHERPAEVNRAIHAFVNQPSLLMSHLHESLT</sequence>
<accession>A0ABV0FQI4</accession>
<dbReference type="Proteomes" id="UP001477278">
    <property type="component" value="Unassembled WGS sequence"/>
</dbReference>
<dbReference type="InterPro" id="IPR000639">
    <property type="entry name" value="Epox_hydrolase-like"/>
</dbReference>
<keyword evidence="1 3" id="KW-0378">Hydrolase</keyword>
<dbReference type="PRINTS" id="PR00412">
    <property type="entry name" value="EPOXHYDRLASE"/>
</dbReference>
<reference evidence="3 4" key="1">
    <citation type="submission" date="2024-05" db="EMBL/GenBank/DDBJ databases">
        <title>Genome sequencing of Marine Estuary Bacteria, Shewanella vesiculosa and S. baltica, and Pseudomonas syringae.</title>
        <authorList>
            <person name="Gurung A."/>
            <person name="Maclea K.S."/>
        </authorList>
    </citation>
    <scope>NUCLEOTIDE SEQUENCE [LARGE SCALE GENOMIC DNA]</scope>
    <source>
        <strain evidence="3 4">1A</strain>
    </source>
</reference>
<dbReference type="GO" id="GO:0016787">
    <property type="term" value="F:hydrolase activity"/>
    <property type="evidence" value="ECO:0007669"/>
    <property type="project" value="UniProtKB-KW"/>
</dbReference>
<dbReference type="InterPro" id="IPR029058">
    <property type="entry name" value="AB_hydrolase_fold"/>
</dbReference>
<keyword evidence="4" id="KW-1185">Reference proteome</keyword>
<evidence type="ECO:0000313" key="3">
    <source>
        <dbReference type="EMBL" id="MEO3682186.1"/>
    </source>
</evidence>
<dbReference type="PANTHER" id="PTHR43329">
    <property type="entry name" value="EPOXIDE HYDROLASE"/>
    <property type="match status" value="1"/>
</dbReference>
<dbReference type="InterPro" id="IPR000073">
    <property type="entry name" value="AB_hydrolase_1"/>
</dbReference>
<evidence type="ECO:0000256" key="1">
    <source>
        <dbReference type="ARBA" id="ARBA00022801"/>
    </source>
</evidence>
<dbReference type="PRINTS" id="PR00111">
    <property type="entry name" value="ABHYDROLASE"/>
</dbReference>
<organism evidence="3 4">
    <name type="scientific">Shewanella vesiculosa</name>
    <dbReference type="NCBI Taxonomy" id="518738"/>
    <lineage>
        <taxon>Bacteria</taxon>
        <taxon>Pseudomonadati</taxon>
        <taxon>Pseudomonadota</taxon>
        <taxon>Gammaproteobacteria</taxon>
        <taxon>Alteromonadales</taxon>
        <taxon>Shewanellaceae</taxon>
        <taxon>Shewanella</taxon>
    </lineage>
</organism>
<proteinExistence type="predicted"/>
<dbReference type="EMBL" id="JBDPZN010000002">
    <property type="protein sequence ID" value="MEO3682186.1"/>
    <property type="molecule type" value="Genomic_DNA"/>
</dbReference>
<name>A0ABV0FQI4_9GAMM</name>
<dbReference type="SUPFAM" id="SSF53474">
    <property type="entry name" value="alpha/beta-Hydrolases"/>
    <property type="match status" value="1"/>
</dbReference>
<comment type="caution">
    <text evidence="3">The sequence shown here is derived from an EMBL/GenBank/DDBJ whole genome shotgun (WGS) entry which is preliminary data.</text>
</comment>
<protein>
    <submittedName>
        <fullName evidence="3">Alpha/beta hydrolase</fullName>
    </submittedName>
</protein>
<dbReference type="Gene3D" id="3.40.50.1820">
    <property type="entry name" value="alpha/beta hydrolase"/>
    <property type="match status" value="1"/>
</dbReference>